<evidence type="ECO:0000256" key="2">
    <source>
        <dbReference type="ARBA" id="ARBA00023002"/>
    </source>
</evidence>
<dbReference type="InterPro" id="IPR036318">
    <property type="entry name" value="FAD-bd_PCMH-like_sf"/>
</dbReference>
<dbReference type="GO" id="GO:0080049">
    <property type="term" value="F:L-gulono-1,4-lactone dehydrogenase activity"/>
    <property type="evidence" value="ECO:0007669"/>
    <property type="project" value="TreeGrafter"/>
</dbReference>
<dbReference type="Proteomes" id="UP001204144">
    <property type="component" value="Unassembled WGS sequence"/>
</dbReference>
<evidence type="ECO:0000313" key="4">
    <source>
        <dbReference type="EMBL" id="MCP9763968.1"/>
    </source>
</evidence>
<dbReference type="AlphaFoldDB" id="A0AAE3H388"/>
<evidence type="ECO:0000256" key="1">
    <source>
        <dbReference type="ARBA" id="ARBA00022827"/>
    </source>
</evidence>
<proteinExistence type="predicted"/>
<name>A0AAE3H388_9BACT</name>
<comment type="caution">
    <text evidence="4">The sequence shown here is derived from an EMBL/GenBank/DDBJ whole genome shotgun (WGS) entry which is preliminary data.</text>
</comment>
<evidence type="ECO:0000313" key="5">
    <source>
        <dbReference type="Proteomes" id="UP001204144"/>
    </source>
</evidence>
<dbReference type="InterPro" id="IPR006094">
    <property type="entry name" value="Oxid_FAD_bind_N"/>
</dbReference>
<dbReference type="InterPro" id="IPR010031">
    <property type="entry name" value="FAD_lactone_oxidase-like"/>
</dbReference>
<dbReference type="PANTHER" id="PTHR43762">
    <property type="entry name" value="L-GULONOLACTONE OXIDASE"/>
    <property type="match status" value="1"/>
</dbReference>
<dbReference type="Gene3D" id="3.30.70.2530">
    <property type="match status" value="1"/>
</dbReference>
<protein>
    <submittedName>
        <fullName evidence="4">FAD-binding protein</fullName>
    </submittedName>
</protein>
<reference evidence="4 5" key="1">
    <citation type="submission" date="2018-11" db="EMBL/GenBank/DDBJ databases">
        <title>Novel bacteria species description.</title>
        <authorList>
            <person name="Han J.-H."/>
        </authorList>
    </citation>
    <scope>NUCLEOTIDE SEQUENCE [LARGE SCALE GENOMIC DNA]</scope>
    <source>
        <strain evidence="4 5">KCTC23259</strain>
    </source>
</reference>
<dbReference type="Gene3D" id="3.30.70.2520">
    <property type="match status" value="1"/>
</dbReference>
<evidence type="ECO:0000259" key="3">
    <source>
        <dbReference type="PROSITE" id="PS51387"/>
    </source>
</evidence>
<dbReference type="GO" id="GO:0016020">
    <property type="term" value="C:membrane"/>
    <property type="evidence" value="ECO:0007669"/>
    <property type="project" value="InterPro"/>
</dbReference>
<dbReference type="Gene3D" id="1.10.45.10">
    <property type="entry name" value="Vanillyl-alcohol Oxidase, Chain A, domain 4"/>
    <property type="match status" value="1"/>
</dbReference>
<organism evidence="4 5">
    <name type="scientific">Lacihabitans soyangensis</name>
    <dbReference type="NCBI Taxonomy" id="869394"/>
    <lineage>
        <taxon>Bacteria</taxon>
        <taxon>Pseudomonadati</taxon>
        <taxon>Bacteroidota</taxon>
        <taxon>Cytophagia</taxon>
        <taxon>Cytophagales</taxon>
        <taxon>Leadbetterellaceae</taxon>
        <taxon>Lacihabitans</taxon>
    </lineage>
</organism>
<dbReference type="InterPro" id="IPR016171">
    <property type="entry name" value="Vanillyl_alc_oxidase_C-sub2"/>
</dbReference>
<dbReference type="GO" id="GO:0071949">
    <property type="term" value="F:FAD binding"/>
    <property type="evidence" value="ECO:0007669"/>
    <property type="project" value="InterPro"/>
</dbReference>
<dbReference type="InterPro" id="IPR016167">
    <property type="entry name" value="FAD-bd_PCMH_sub1"/>
</dbReference>
<dbReference type="PROSITE" id="PS51387">
    <property type="entry name" value="FAD_PCMH"/>
    <property type="match status" value="1"/>
</dbReference>
<keyword evidence="1" id="KW-0285">Flavoprotein</keyword>
<keyword evidence="1" id="KW-0274">FAD</keyword>
<dbReference type="Pfam" id="PF01565">
    <property type="entry name" value="FAD_binding_4"/>
    <property type="match status" value="1"/>
</dbReference>
<keyword evidence="5" id="KW-1185">Reference proteome</keyword>
<sequence length="457" mass="50692">MKKREFLKSASVLAAGAAFPQLMSCGNNTAETTQTTEAVHVGRTNWAGNYTYSTDNLVAPKTVEELQELIKSYKKAKGLGTMHCFNGIADSKFNQISTAALNKVISLDKENQTITVESGIKYGEFCEYLDKNGFALHNLASLPHISVAGACSTSTHGSGISNGSLATAAVALEIVNGKGELVTLTKEKNREEFLMAIVSLGALGIITKVTLKVQPTFKMKQVVYQNMPMAALEKDFEKIMASGYSVSLFTDWKNKNVSEVWIKVKSNDVKEFAPEFYGAKLATKNLHPIESADPVNCTDQMGVDGTWYERMPHFKMGFTPSSGKELQAEYFVNIKDAYQAFMAVEKLNEKVAPLLFITEIRTIAADDIPMSPFYKKTCMAIHFTWKQEVDAVMALLPEVEKALEPFGARPHWGKLFTLKPNVLQARIEKLNEFKALMLKHDPEGKFRNDFIDTNLFG</sequence>
<dbReference type="InterPro" id="IPR016166">
    <property type="entry name" value="FAD-bd_PCMH"/>
</dbReference>
<dbReference type="InterPro" id="IPR007173">
    <property type="entry name" value="ALO_C"/>
</dbReference>
<dbReference type="EMBL" id="RJUF01000049">
    <property type="protein sequence ID" value="MCP9763968.1"/>
    <property type="molecule type" value="Genomic_DNA"/>
</dbReference>
<dbReference type="PANTHER" id="PTHR43762:SF1">
    <property type="entry name" value="D-ARABINONO-1,4-LACTONE OXIDASE"/>
    <property type="match status" value="1"/>
</dbReference>
<keyword evidence="2" id="KW-0560">Oxidoreductase</keyword>
<accession>A0AAE3H388</accession>
<dbReference type="GO" id="GO:0003885">
    <property type="term" value="F:D-arabinono-1,4-lactone oxidase activity"/>
    <property type="evidence" value="ECO:0007669"/>
    <property type="project" value="InterPro"/>
</dbReference>
<gene>
    <name evidence="4" type="ORF">EGI31_13510</name>
</gene>
<dbReference type="PIRSF" id="PIRSF000136">
    <property type="entry name" value="LGO_GLO"/>
    <property type="match status" value="1"/>
</dbReference>
<dbReference type="Gene3D" id="3.30.43.10">
    <property type="entry name" value="Uridine Diphospho-n-acetylenolpyruvylglucosamine Reductase, domain 2"/>
    <property type="match status" value="1"/>
</dbReference>
<dbReference type="Pfam" id="PF04030">
    <property type="entry name" value="ALO"/>
    <property type="match status" value="1"/>
</dbReference>
<dbReference type="SUPFAM" id="SSF56176">
    <property type="entry name" value="FAD-binding/transporter-associated domain-like"/>
    <property type="match status" value="1"/>
</dbReference>
<feature type="domain" description="FAD-binding PCMH-type" evidence="3">
    <location>
        <begin position="50"/>
        <end position="216"/>
    </location>
</feature>
<dbReference type="InterPro" id="IPR016169">
    <property type="entry name" value="FAD-bd_PCMH_sub2"/>
</dbReference>
<dbReference type="Gene3D" id="3.30.465.10">
    <property type="match status" value="1"/>
</dbReference>
<dbReference type="RefSeq" id="WP_255037729.1">
    <property type="nucleotide sequence ID" value="NZ_RJUF01000049.1"/>
</dbReference>